<dbReference type="AlphaFoldDB" id="A0A5B7FUZ4"/>
<gene>
    <name evidence="1" type="ORF">E2C01_041902</name>
</gene>
<name>A0A5B7FUZ4_PORTR</name>
<organism evidence="1 2">
    <name type="scientific">Portunus trituberculatus</name>
    <name type="common">Swimming crab</name>
    <name type="synonym">Neptunus trituberculatus</name>
    <dbReference type="NCBI Taxonomy" id="210409"/>
    <lineage>
        <taxon>Eukaryota</taxon>
        <taxon>Metazoa</taxon>
        <taxon>Ecdysozoa</taxon>
        <taxon>Arthropoda</taxon>
        <taxon>Crustacea</taxon>
        <taxon>Multicrustacea</taxon>
        <taxon>Malacostraca</taxon>
        <taxon>Eumalacostraca</taxon>
        <taxon>Eucarida</taxon>
        <taxon>Decapoda</taxon>
        <taxon>Pleocyemata</taxon>
        <taxon>Brachyura</taxon>
        <taxon>Eubrachyura</taxon>
        <taxon>Portunoidea</taxon>
        <taxon>Portunidae</taxon>
        <taxon>Portuninae</taxon>
        <taxon>Portunus</taxon>
    </lineage>
</organism>
<dbReference type="Proteomes" id="UP000324222">
    <property type="component" value="Unassembled WGS sequence"/>
</dbReference>
<comment type="caution">
    <text evidence="1">The sequence shown here is derived from an EMBL/GenBank/DDBJ whole genome shotgun (WGS) entry which is preliminary data.</text>
</comment>
<protein>
    <submittedName>
        <fullName evidence="1">Uncharacterized protein</fullName>
    </submittedName>
</protein>
<evidence type="ECO:0000313" key="1">
    <source>
        <dbReference type="EMBL" id="MPC48134.1"/>
    </source>
</evidence>
<keyword evidence="2" id="KW-1185">Reference proteome</keyword>
<proteinExistence type="predicted"/>
<sequence length="86" mass="8843">MVGPAGDKLGGGEGTAGIMVCQVTKVTYFSLQSITQKGLCKVYEDGVEVFRGCGNGLQQSVGMVVNLGGLARKAGADPLFNLLSHP</sequence>
<evidence type="ECO:0000313" key="2">
    <source>
        <dbReference type="Proteomes" id="UP000324222"/>
    </source>
</evidence>
<dbReference type="EMBL" id="VSRR010008124">
    <property type="protein sequence ID" value="MPC48134.1"/>
    <property type="molecule type" value="Genomic_DNA"/>
</dbReference>
<accession>A0A5B7FUZ4</accession>
<reference evidence="1 2" key="1">
    <citation type="submission" date="2019-05" db="EMBL/GenBank/DDBJ databases">
        <title>Another draft genome of Portunus trituberculatus and its Hox gene families provides insights of decapod evolution.</title>
        <authorList>
            <person name="Jeong J.-H."/>
            <person name="Song I."/>
            <person name="Kim S."/>
            <person name="Choi T."/>
            <person name="Kim D."/>
            <person name="Ryu S."/>
            <person name="Kim W."/>
        </authorList>
    </citation>
    <scope>NUCLEOTIDE SEQUENCE [LARGE SCALE GENOMIC DNA]</scope>
    <source>
        <tissue evidence="1">Muscle</tissue>
    </source>
</reference>